<reference evidence="2" key="2">
    <citation type="submission" date="2025-09" db="UniProtKB">
        <authorList>
            <consortium name="Ensembl"/>
        </authorList>
    </citation>
    <scope>IDENTIFICATION</scope>
</reference>
<organism evidence="2 3">
    <name type="scientific">Seriola dumerili</name>
    <name type="common">Greater amberjack</name>
    <name type="synonym">Caranx dumerili</name>
    <dbReference type="NCBI Taxonomy" id="41447"/>
    <lineage>
        <taxon>Eukaryota</taxon>
        <taxon>Metazoa</taxon>
        <taxon>Chordata</taxon>
        <taxon>Craniata</taxon>
        <taxon>Vertebrata</taxon>
        <taxon>Euteleostomi</taxon>
        <taxon>Actinopterygii</taxon>
        <taxon>Neopterygii</taxon>
        <taxon>Teleostei</taxon>
        <taxon>Neoteleostei</taxon>
        <taxon>Acanthomorphata</taxon>
        <taxon>Carangaria</taxon>
        <taxon>Carangiformes</taxon>
        <taxon>Carangidae</taxon>
        <taxon>Seriola</taxon>
    </lineage>
</organism>
<sequence>MAPFTIIDLLVAGLQLCFSRAHIDQQVQIPVQQLHGKVISLQLPAGLLLFGTLRAAVAEQQEAAGLRGAEVKGDRARLLGVPLGQGDVRLGGLESNGVQGRHVLAAEHQVTVQGDFRVALDSQA</sequence>
<name>A0A3B4V2E2_SERDU</name>
<evidence type="ECO:0000313" key="3">
    <source>
        <dbReference type="Proteomes" id="UP000261420"/>
    </source>
</evidence>
<dbReference type="AlphaFoldDB" id="A0A3B4V2E2"/>
<dbReference type="GeneTree" id="ENSGT01030000234819"/>
<keyword evidence="1" id="KW-0732">Signal</keyword>
<accession>A0A3B4V2E2</accession>
<keyword evidence="3" id="KW-1185">Reference proteome</keyword>
<reference evidence="2" key="1">
    <citation type="submission" date="2025-08" db="UniProtKB">
        <authorList>
            <consortium name="Ensembl"/>
        </authorList>
    </citation>
    <scope>IDENTIFICATION</scope>
</reference>
<proteinExistence type="predicted"/>
<feature type="chain" id="PRO_5017179389" description="Secreted protein" evidence="1">
    <location>
        <begin position="22"/>
        <end position="124"/>
    </location>
</feature>
<evidence type="ECO:0008006" key="4">
    <source>
        <dbReference type="Google" id="ProtNLM"/>
    </source>
</evidence>
<evidence type="ECO:0000313" key="2">
    <source>
        <dbReference type="Ensembl" id="ENSSDUP00000024732.1"/>
    </source>
</evidence>
<dbReference type="OMA" id="PRAHINQ"/>
<dbReference type="Proteomes" id="UP000261420">
    <property type="component" value="Unplaced"/>
</dbReference>
<protein>
    <recommendedName>
        <fullName evidence="4">Secreted protein</fullName>
    </recommendedName>
</protein>
<feature type="signal peptide" evidence="1">
    <location>
        <begin position="1"/>
        <end position="21"/>
    </location>
</feature>
<dbReference type="Ensembl" id="ENSSDUT00000025191.1">
    <property type="protein sequence ID" value="ENSSDUP00000024732.1"/>
    <property type="gene ID" value="ENSSDUG00000017967.1"/>
</dbReference>
<evidence type="ECO:0000256" key="1">
    <source>
        <dbReference type="SAM" id="SignalP"/>
    </source>
</evidence>